<keyword evidence="2" id="KW-0812">Transmembrane</keyword>
<dbReference type="Proteomes" id="UP000037020">
    <property type="component" value="Unassembled WGS sequence"/>
</dbReference>
<feature type="region of interest" description="Disordered" evidence="1">
    <location>
        <begin position="35"/>
        <end position="78"/>
    </location>
</feature>
<keyword evidence="2" id="KW-1133">Transmembrane helix</keyword>
<feature type="compositionally biased region" description="Low complexity" evidence="1">
    <location>
        <begin position="56"/>
        <end position="72"/>
    </location>
</feature>
<evidence type="ECO:0000313" key="3">
    <source>
        <dbReference type="EMBL" id="KOG85114.1"/>
    </source>
</evidence>
<reference evidence="3 4" key="1">
    <citation type="submission" date="2015-07" db="EMBL/GenBank/DDBJ databases">
        <authorList>
            <person name="Ju K.-S."/>
            <person name="Doroghazi J.R."/>
            <person name="Metcalf W.W."/>
        </authorList>
    </citation>
    <scope>NUCLEOTIDE SEQUENCE [LARGE SCALE GENOMIC DNA]</scope>
    <source>
        <strain evidence="3 4">NRRL B-3589</strain>
    </source>
</reference>
<feature type="transmembrane region" description="Helical" evidence="2">
    <location>
        <begin position="6"/>
        <end position="28"/>
    </location>
</feature>
<feature type="non-terminal residue" evidence="3">
    <location>
        <position position="78"/>
    </location>
</feature>
<evidence type="ECO:0000256" key="1">
    <source>
        <dbReference type="SAM" id="MobiDB-lite"/>
    </source>
</evidence>
<comment type="caution">
    <text evidence="3">The sequence shown here is derived from an EMBL/GenBank/DDBJ whole genome shotgun (WGS) entry which is preliminary data.</text>
</comment>
<evidence type="ECO:0000256" key="2">
    <source>
        <dbReference type="SAM" id="Phobius"/>
    </source>
</evidence>
<dbReference type="EMBL" id="LGUT01003627">
    <property type="protein sequence ID" value="KOG85114.1"/>
    <property type="molecule type" value="Genomic_DNA"/>
</dbReference>
<proteinExistence type="predicted"/>
<organism evidence="3 4">
    <name type="scientific">Streptomyces varsoviensis</name>
    <dbReference type="NCBI Taxonomy" id="67373"/>
    <lineage>
        <taxon>Bacteria</taxon>
        <taxon>Bacillati</taxon>
        <taxon>Actinomycetota</taxon>
        <taxon>Actinomycetes</taxon>
        <taxon>Kitasatosporales</taxon>
        <taxon>Streptomycetaceae</taxon>
        <taxon>Streptomyces</taxon>
    </lineage>
</organism>
<name>A0ABR5IVF0_9ACTN</name>
<keyword evidence="4" id="KW-1185">Reference proteome</keyword>
<accession>A0ABR5IVF0</accession>
<evidence type="ECO:0000313" key="4">
    <source>
        <dbReference type="Proteomes" id="UP000037020"/>
    </source>
</evidence>
<gene>
    <name evidence="3" type="ORF">ADK38_38485</name>
</gene>
<protein>
    <submittedName>
        <fullName evidence="3">Uncharacterized protein</fullName>
    </submittedName>
</protein>
<sequence length="78" mass="7879">MFAADALPQQIGLAVLLAAIVFLVVGLVRNARRGTMSPLPWASPSQAGETPPAERSPTSATPADPAVPADTAQSTPSA</sequence>
<keyword evidence="2" id="KW-0472">Membrane</keyword>